<dbReference type="GO" id="GO:0009395">
    <property type="term" value="P:phospholipid catabolic process"/>
    <property type="evidence" value="ECO:0007669"/>
    <property type="project" value="TreeGrafter"/>
</dbReference>
<organism evidence="2 3">
    <name type="scientific">Pontixanthobacter aestiaquae</name>
    <dbReference type="NCBI Taxonomy" id="1509367"/>
    <lineage>
        <taxon>Bacteria</taxon>
        <taxon>Pseudomonadati</taxon>
        <taxon>Pseudomonadota</taxon>
        <taxon>Alphaproteobacteria</taxon>
        <taxon>Sphingomonadales</taxon>
        <taxon>Erythrobacteraceae</taxon>
        <taxon>Pontixanthobacter</taxon>
    </lineage>
</organism>
<keyword evidence="3" id="KW-1185">Reference proteome</keyword>
<sequence>MADSNSPIEHVFVLMLENRSFDHLFALSGIPGITAAKPNDPEFSNELNGDTYYFTGNAPEQMPTDPLHGFDAVVEQLTTTGKFIYKQPYPERNNGGFAASYATTSTRENPLTKEQINWVMAGAVPSQIPATIELAKSFTLCDHWYSSLPGPTWPNRFFLHGASSMGFDFSPTPKELLEWEDPFGGIQYSNGSVFDAMGHGNWRIYQDRRGPISGQIPNVGALKGLSLFDVHNLKHLEHDLRKGYDKKYTFIEPAYGNILDNSYEGGTSQHPMDSLAGGDALVAEVYNAIRNSPVWEKSLLLITYDEHGGFYDSQPPVPMPAPGDYDPANPPYGGNGFDFTLSGVRVPAIIVSPWAAKGAVDNTIYDHSSVAATLTELFGMKTLTDRDKAANNLTPQLTDTCRTDCPQNIQGAAMPSAVTEAEKPLSEHKSKQVLADRGKLGGAVHAIEKTLRDRGLKRNHQAQNIPKNGVFTMAEADAYLRKNMELIDQERANHDA</sequence>
<keyword evidence="1" id="KW-0378">Hydrolase</keyword>
<dbReference type="GO" id="GO:0016788">
    <property type="term" value="F:hydrolase activity, acting on ester bonds"/>
    <property type="evidence" value="ECO:0007669"/>
    <property type="project" value="InterPro"/>
</dbReference>
<protein>
    <submittedName>
        <fullName evidence="2">Phosphoesterase</fullName>
    </submittedName>
</protein>
<dbReference type="Proteomes" id="UP000460290">
    <property type="component" value="Unassembled WGS sequence"/>
</dbReference>
<dbReference type="SUPFAM" id="SSF53649">
    <property type="entry name" value="Alkaline phosphatase-like"/>
    <property type="match status" value="1"/>
</dbReference>
<comment type="caution">
    <text evidence="2">The sequence shown here is derived from an EMBL/GenBank/DDBJ whole genome shotgun (WGS) entry which is preliminary data.</text>
</comment>
<proteinExistence type="predicted"/>
<dbReference type="InterPro" id="IPR017850">
    <property type="entry name" value="Alkaline_phosphatase_core_sf"/>
</dbReference>
<dbReference type="Gene3D" id="3.40.720.10">
    <property type="entry name" value="Alkaline Phosphatase, subunit A"/>
    <property type="match status" value="2"/>
</dbReference>
<gene>
    <name evidence="2" type="ORF">GRI35_13230</name>
</gene>
<evidence type="ECO:0000313" key="3">
    <source>
        <dbReference type="Proteomes" id="UP000460290"/>
    </source>
</evidence>
<dbReference type="AlphaFoldDB" id="A0A844ZAK3"/>
<dbReference type="PANTHER" id="PTHR31956:SF2">
    <property type="entry name" value="NON-SPECIFIC PHOSPHOLIPASE C6"/>
    <property type="match status" value="1"/>
</dbReference>
<dbReference type="PANTHER" id="PTHR31956">
    <property type="entry name" value="NON-SPECIFIC PHOSPHOLIPASE C4-RELATED"/>
    <property type="match status" value="1"/>
</dbReference>
<accession>A0A844ZAK3</accession>
<name>A0A844ZAK3_9SPHN</name>
<dbReference type="EMBL" id="WTYZ01000001">
    <property type="protein sequence ID" value="MXO84332.1"/>
    <property type="molecule type" value="Genomic_DNA"/>
</dbReference>
<dbReference type="InterPro" id="IPR007312">
    <property type="entry name" value="Phosphoesterase"/>
</dbReference>
<evidence type="ECO:0000313" key="2">
    <source>
        <dbReference type="EMBL" id="MXO84332.1"/>
    </source>
</evidence>
<evidence type="ECO:0000256" key="1">
    <source>
        <dbReference type="ARBA" id="ARBA00022801"/>
    </source>
</evidence>
<dbReference type="Pfam" id="PF04185">
    <property type="entry name" value="Phosphoesterase"/>
    <property type="match status" value="1"/>
</dbReference>
<reference evidence="2 3" key="1">
    <citation type="submission" date="2019-12" db="EMBL/GenBank/DDBJ databases">
        <title>Genomic-based taxomic classification of the family Erythrobacteraceae.</title>
        <authorList>
            <person name="Xu L."/>
        </authorList>
    </citation>
    <scope>NUCLEOTIDE SEQUENCE [LARGE SCALE GENOMIC DNA]</scope>
    <source>
        <strain evidence="2 3">KCTC 42006</strain>
    </source>
</reference>
<dbReference type="RefSeq" id="WP_160614581.1">
    <property type="nucleotide sequence ID" value="NZ_JAUFQM010000001.1"/>
</dbReference>
<dbReference type="OrthoDB" id="9770871at2"/>